<feature type="domain" description="WxL Interacting Protein peptidoglycan binding" evidence="3">
    <location>
        <begin position="49"/>
        <end position="155"/>
    </location>
</feature>
<sequence>MMNKKKFLFSMVISFCMFLMAVMNFQTNISAATSGQYALKVGGENTDNVNIDNGSYMITGDPGQTVEVKLLIINKSSDARKFEYNVNTAYTTNDGGLGYDKRKVTDSALKIQTGNLADPNHAVIKIPGTTTATVTAKITIPKKKYTGYLMGGFNVRPYKEKAKGTVASNGTLIKNKFSYSVPIQIHQKSSENAEPKYSITSVKPGIQNLGQKKHGAVYANIHNASNSYSGQLDSKAVVTKKGDKSFKITETKNGQNIAPTSNYNYMISWGNKNLQSGNYHLKLTYKTSGGLKSWILEKDFSITNNDAAKYNKLAGIKPNYLWLWILLGVLALAIILGLGIYLGKRNNNNNNNGNSGNTTRRRRR</sequence>
<gene>
    <name evidence="5" type="ORF">FG051_02200</name>
</gene>
<dbReference type="Proteomes" id="UP000310673">
    <property type="component" value="Chromosome"/>
</dbReference>
<feature type="transmembrane region" description="Helical" evidence="1">
    <location>
        <begin position="321"/>
        <end position="342"/>
    </location>
</feature>
<dbReference type="KEGG" id="lft:FG051_02200"/>
<accession>A0A5B7SWB2</accession>
<dbReference type="STRING" id="1423818.FC88_GL001177"/>
<evidence type="ECO:0000313" key="5">
    <source>
        <dbReference type="EMBL" id="QCX23988.1"/>
    </source>
</evidence>
<evidence type="ECO:0000256" key="2">
    <source>
        <dbReference type="SAM" id="SignalP"/>
    </source>
</evidence>
<dbReference type="Pfam" id="PF06030">
    <property type="entry name" value="WxLIP_PGBD"/>
    <property type="match status" value="1"/>
</dbReference>
<name>A0A5B7SWB2_9LACO</name>
<keyword evidence="2" id="KW-0732">Signal</keyword>
<proteinExistence type="predicted"/>
<dbReference type="AlphaFoldDB" id="A0A5B7SWB2"/>
<protein>
    <submittedName>
        <fullName evidence="5">DUF3324 domain-containing protein</fullName>
    </submittedName>
</protein>
<feature type="domain" description="WxL Interacting Protein host binding" evidence="4">
    <location>
        <begin position="169"/>
        <end position="312"/>
    </location>
</feature>
<evidence type="ECO:0000259" key="3">
    <source>
        <dbReference type="Pfam" id="PF06030"/>
    </source>
</evidence>
<reference evidence="5 6" key="1">
    <citation type="submission" date="2019-05" db="EMBL/GenBank/DDBJ databases">
        <title>Genome Sequence of Lactobacillus futsaii Y97, a Potential Probiotic Strain Isolated from the Futsai of Taiwan.</title>
        <authorList>
            <person name="Du X."/>
        </authorList>
    </citation>
    <scope>NUCLEOTIDE SEQUENCE [LARGE SCALE GENOMIC DNA]</scope>
    <source>
        <strain evidence="5 6">Y97</strain>
    </source>
</reference>
<keyword evidence="1" id="KW-0812">Transmembrane</keyword>
<dbReference type="Pfam" id="PF11797">
    <property type="entry name" value="WxLIP_HBD"/>
    <property type="match status" value="1"/>
</dbReference>
<keyword evidence="1" id="KW-0472">Membrane</keyword>
<evidence type="ECO:0000256" key="1">
    <source>
        <dbReference type="SAM" id="Phobius"/>
    </source>
</evidence>
<feature type="chain" id="PRO_5038429935" evidence="2">
    <location>
        <begin position="22"/>
        <end position="364"/>
    </location>
</feature>
<keyword evidence="1" id="KW-1133">Transmembrane helix</keyword>
<evidence type="ECO:0000313" key="6">
    <source>
        <dbReference type="Proteomes" id="UP000310673"/>
    </source>
</evidence>
<organism evidence="5 6">
    <name type="scientific">Companilactobacillus futsaii</name>
    <dbReference type="NCBI Taxonomy" id="938155"/>
    <lineage>
        <taxon>Bacteria</taxon>
        <taxon>Bacillati</taxon>
        <taxon>Bacillota</taxon>
        <taxon>Bacilli</taxon>
        <taxon>Lactobacillales</taxon>
        <taxon>Lactobacillaceae</taxon>
        <taxon>Companilactobacillus</taxon>
    </lineage>
</organism>
<evidence type="ECO:0000259" key="4">
    <source>
        <dbReference type="Pfam" id="PF11797"/>
    </source>
</evidence>
<dbReference type="EMBL" id="CP040736">
    <property type="protein sequence ID" value="QCX23988.1"/>
    <property type="molecule type" value="Genomic_DNA"/>
</dbReference>
<dbReference type="InterPro" id="IPR010317">
    <property type="entry name" value="WxLIP_PGBD"/>
</dbReference>
<feature type="signal peptide" evidence="2">
    <location>
        <begin position="1"/>
        <end position="21"/>
    </location>
</feature>
<dbReference type="InterPro" id="IPR021759">
    <property type="entry name" value="WxLIP_HBD"/>
</dbReference>